<reference evidence="13" key="1">
    <citation type="submission" date="2025-08" db="UniProtKB">
        <authorList>
            <consortium name="RefSeq"/>
        </authorList>
    </citation>
    <scope>IDENTIFICATION</scope>
    <source>
        <tissue evidence="13">Leukocyte</tissue>
    </source>
</reference>
<dbReference type="PANTHER" id="PTHR44394:SF1">
    <property type="entry name" value="BETA-ALANINE-ACTIVATING ENZYME"/>
    <property type="match status" value="1"/>
</dbReference>
<evidence type="ECO:0000259" key="11">
    <source>
        <dbReference type="PROSITE" id="PS50075"/>
    </source>
</evidence>
<keyword evidence="6" id="KW-0276">Fatty acid metabolism</keyword>
<evidence type="ECO:0000256" key="1">
    <source>
        <dbReference type="ARBA" id="ARBA00006432"/>
    </source>
</evidence>
<dbReference type="Proteomes" id="UP001732720">
    <property type="component" value="Chromosome 9"/>
</dbReference>
<dbReference type="Gene3D" id="2.130.10.10">
    <property type="entry name" value="YVTN repeat-like/Quinoprotein amine dehydrogenase"/>
    <property type="match status" value="2"/>
</dbReference>
<evidence type="ECO:0000256" key="5">
    <source>
        <dbReference type="ARBA" id="ARBA00022741"/>
    </source>
</evidence>
<keyword evidence="5" id="KW-0547">Nucleotide-binding</keyword>
<dbReference type="PROSITE" id="PS50075">
    <property type="entry name" value="CARRIER"/>
    <property type="match status" value="1"/>
</dbReference>
<keyword evidence="3" id="KW-0597">Phosphoprotein</keyword>
<sequence>MNFSEMTLQELVHQAASLYLDKIAVCFDECNNQPPVYYTYKTVVNAASELTNFLVSLCDFQGIREIGLYCQPGINLPSWILGILQVPAAYAPIDPDLPASLSAYFMKKCNLKYILVEKQQINKFKSSHETLNYDVVTVEHNDLVLFRLHWENVDMNLMLSDRKEKYEKENRKTSINSESSNEENEHMDVRLKHCLAYVLHTSGTTGTPKIVRVPHACILPNIQHFRVLFDITQEDVLFLASPLTFDPSVVEIFLALSSGASLLIAPTSVKVLPSKLAAVLFSRHRVTVLQATPTLLRRFGSQLIKSTVLSASTSLRVLALGGEPFPSLTIFKSWRGEGNKTQIFNIYGITEVSSWATFYRIPEESFNSTSKCELPVQLGFPLLGTLVEVRDTNGLTIQEGNGQVFLGGKNRVCFLDDEMTVPLGTMRATGDFVTVKDGEIFFLGRKDSQIKRHGKRLNIELVQQVAEELQQVESCAVTWYNQEKLILFIVSKDGLVKEYIFKELQKHLPNHAIPDELVLIDALPFTSHGKIDVSELNKIYLNYLNSKAEIKLHGKEDLWEKLQYLWKSILSLSEDTLKVPDESLFSNSGGDSFKSVRLLNEIESLVGTSVPGLLEIILSSSIVEIYNHILQTVFVDEDLTFSKRYATKRKLSNMSQEEATGKSSHQKSSLPLNYDSETTAFIALSRGSQILSLNTDRFLTKLEHCLPAYSSDLVSQTNIQKLNSLNSPALIGKSKDLSCVAKVSEEEKPVIEAEKMEFRVRWKSDTGKCVDASPLVVIPAVNKSSITVYIGSHSHRMKAIDLYSGKVKWEQILGDRIESSACLSKCGNFIVVGCYDGLLYVLKSNSGEKYWVFTTEDAVKSSPTVDPTTGLVFVGSHDHHVYALDIYKKKCAWKLKCEGTVFSSPCLNLIPHHLYCATLGGLLLAVNPATGTIVWKHSCGKPLFSSPRCCRQYVCVGCVDGNLLCFTHLGEQVWQFSTSGPIFSSLCTSASEQEIFFGSHDCFIYCCNVNGCLQWKFETTSRVYATPFAFRDHAHSSDVLLAAASTDGKLWVLDCQSGHLKCVYELPGEVFSSPVVWESMLIIGCRNNYIYCLDLLGENQK</sequence>
<dbReference type="InterPro" id="IPR020845">
    <property type="entry name" value="AMP-binding_CS"/>
</dbReference>
<proteinExistence type="inferred from homology"/>
<comment type="similarity">
    <text evidence="1">Belongs to the ATP-dependent AMP-binding enzyme family.</text>
</comment>
<dbReference type="InterPro" id="IPR018391">
    <property type="entry name" value="PQQ_b-propeller_rpt"/>
</dbReference>
<dbReference type="CTD" id="132949"/>
<dbReference type="Gene3D" id="2.40.10.480">
    <property type="match status" value="1"/>
</dbReference>
<gene>
    <name evidence="13" type="primary">Aasdh</name>
</gene>
<feature type="domain" description="Carrier" evidence="11">
    <location>
        <begin position="556"/>
        <end position="633"/>
    </location>
</feature>
<evidence type="ECO:0000256" key="2">
    <source>
        <dbReference type="ARBA" id="ARBA00022450"/>
    </source>
</evidence>
<dbReference type="Pfam" id="PF13570">
    <property type="entry name" value="Beta-prop_ACSF4"/>
    <property type="match status" value="1"/>
</dbReference>
<dbReference type="RefSeq" id="XP_073898297.1">
    <property type="nucleotide sequence ID" value="XM_074042196.1"/>
</dbReference>
<dbReference type="CDD" id="cd17654">
    <property type="entry name" value="A_NRPS_acs4"/>
    <property type="match status" value="1"/>
</dbReference>
<name>A0A8B7W100_CASCN</name>
<dbReference type="InterPro" id="IPR015943">
    <property type="entry name" value="WD40/YVTN_repeat-like_dom_sf"/>
</dbReference>
<evidence type="ECO:0000256" key="7">
    <source>
        <dbReference type="ARBA" id="ARBA00022840"/>
    </source>
</evidence>
<dbReference type="Gene3D" id="3.30.300.30">
    <property type="match status" value="1"/>
</dbReference>
<evidence type="ECO:0000256" key="6">
    <source>
        <dbReference type="ARBA" id="ARBA00022832"/>
    </source>
</evidence>
<evidence type="ECO:0000256" key="10">
    <source>
        <dbReference type="ARBA" id="ARBA00078906"/>
    </source>
</evidence>
<dbReference type="FunFam" id="2.130.10.10:FF:001301">
    <property type="entry name" value="Beta-alanine-activating enzyme"/>
    <property type="match status" value="1"/>
</dbReference>
<dbReference type="RefSeq" id="XP_020037359.1">
    <property type="nucleotide sequence ID" value="XM_020181770.1"/>
</dbReference>
<dbReference type="InterPro" id="IPR011047">
    <property type="entry name" value="Quinoprotein_ADH-like_sf"/>
</dbReference>
<dbReference type="GO" id="GO:0016874">
    <property type="term" value="F:ligase activity"/>
    <property type="evidence" value="ECO:0007669"/>
    <property type="project" value="UniProtKB-KW"/>
</dbReference>
<dbReference type="GO" id="GO:0005524">
    <property type="term" value="F:ATP binding"/>
    <property type="evidence" value="ECO:0007669"/>
    <property type="project" value="UniProtKB-KW"/>
</dbReference>
<dbReference type="OrthoDB" id="408177at2759"/>
<accession>A0A8B7W100</accession>
<dbReference type="RefSeq" id="XP_020037359.1">
    <property type="nucleotide sequence ID" value="XM_020181770.2"/>
</dbReference>
<dbReference type="InterPro" id="IPR048005">
    <property type="entry name" value="AASDH_AMP"/>
</dbReference>
<dbReference type="InterPro" id="IPR045851">
    <property type="entry name" value="AMP-bd_C_sf"/>
</dbReference>
<dbReference type="PANTHER" id="PTHR44394">
    <property type="entry name" value="BETA-ALANINE-ACTIVATING ENZYME"/>
    <property type="match status" value="1"/>
</dbReference>
<evidence type="ECO:0000313" key="13">
    <source>
        <dbReference type="RefSeq" id="XP_020037359.1"/>
    </source>
</evidence>
<keyword evidence="2" id="KW-0596">Phosphopantetheine</keyword>
<dbReference type="Gene3D" id="3.40.50.12780">
    <property type="entry name" value="N-terminal domain of ligase-like"/>
    <property type="match status" value="1"/>
</dbReference>
<dbReference type="InterPro" id="IPR002372">
    <property type="entry name" value="PQQ_rpt_dom"/>
</dbReference>
<keyword evidence="8" id="KW-0443">Lipid metabolism</keyword>
<dbReference type="InterPro" id="IPR000873">
    <property type="entry name" value="AMP-dep_synth/lig_dom"/>
</dbReference>
<dbReference type="FunFam" id="3.40.50.12780:FF:000027">
    <property type="entry name" value="AASDH isoform 4"/>
    <property type="match status" value="1"/>
</dbReference>
<dbReference type="SMART" id="SM00564">
    <property type="entry name" value="PQQ"/>
    <property type="match status" value="7"/>
</dbReference>
<dbReference type="KEGG" id="ccan:109697883"/>
<dbReference type="SUPFAM" id="SSF56801">
    <property type="entry name" value="Acetyl-CoA synthetase-like"/>
    <property type="match status" value="1"/>
</dbReference>
<keyword evidence="12" id="KW-1185">Reference proteome</keyword>
<dbReference type="GO" id="GO:0043041">
    <property type="term" value="P:amino acid activation for nonribosomal peptide biosynthetic process"/>
    <property type="evidence" value="ECO:0007669"/>
    <property type="project" value="TreeGrafter"/>
</dbReference>
<dbReference type="SUPFAM" id="SSF50998">
    <property type="entry name" value="Quinoprotein alcohol dehydrogenase-like"/>
    <property type="match status" value="1"/>
</dbReference>
<dbReference type="GO" id="GO:0006631">
    <property type="term" value="P:fatty acid metabolic process"/>
    <property type="evidence" value="ECO:0007669"/>
    <property type="project" value="UniProtKB-KW"/>
</dbReference>
<dbReference type="Pfam" id="PF00550">
    <property type="entry name" value="PP-binding"/>
    <property type="match status" value="1"/>
</dbReference>
<protein>
    <recommendedName>
        <fullName evidence="9">Beta-alanine-activating enzyme</fullName>
    </recommendedName>
    <alternativeName>
        <fullName evidence="10">Acyl-CoA synthetase family member 4</fullName>
    </alternativeName>
</protein>
<dbReference type="Pfam" id="PF00501">
    <property type="entry name" value="AMP-binding"/>
    <property type="match status" value="1"/>
</dbReference>
<keyword evidence="4" id="KW-0436">Ligase</keyword>
<evidence type="ECO:0000313" key="12">
    <source>
        <dbReference type="Proteomes" id="UP001732720"/>
    </source>
</evidence>
<evidence type="ECO:0000256" key="8">
    <source>
        <dbReference type="ARBA" id="ARBA00023098"/>
    </source>
</evidence>
<dbReference type="InterPro" id="IPR009081">
    <property type="entry name" value="PP-bd_ACP"/>
</dbReference>
<organism evidence="13">
    <name type="scientific">Castor canadensis</name>
    <name type="common">American beaver</name>
    <dbReference type="NCBI Taxonomy" id="51338"/>
    <lineage>
        <taxon>Eukaryota</taxon>
        <taxon>Metazoa</taxon>
        <taxon>Chordata</taxon>
        <taxon>Craniata</taxon>
        <taxon>Vertebrata</taxon>
        <taxon>Euteleostomi</taxon>
        <taxon>Mammalia</taxon>
        <taxon>Eutheria</taxon>
        <taxon>Euarchontoglires</taxon>
        <taxon>Glires</taxon>
        <taxon>Rodentia</taxon>
        <taxon>Castorimorpha</taxon>
        <taxon>Castoridae</taxon>
        <taxon>Castor</taxon>
    </lineage>
</organism>
<dbReference type="PROSITE" id="PS00455">
    <property type="entry name" value="AMP_BINDING"/>
    <property type="match status" value="1"/>
</dbReference>
<evidence type="ECO:0000256" key="4">
    <source>
        <dbReference type="ARBA" id="ARBA00022598"/>
    </source>
</evidence>
<keyword evidence="7" id="KW-0067">ATP-binding</keyword>
<dbReference type="GeneID" id="109697883"/>
<evidence type="ECO:0000256" key="9">
    <source>
        <dbReference type="ARBA" id="ARBA00068526"/>
    </source>
</evidence>
<dbReference type="InterPro" id="IPR052091">
    <property type="entry name" value="Beta-ala_Activ/Resist"/>
</dbReference>
<dbReference type="AlphaFoldDB" id="A0A8B7W100"/>
<dbReference type="FunFam" id="3.30.300.30:FF:000014">
    <property type="entry name" value="acyl-CoA synthetase family member 4"/>
    <property type="match status" value="1"/>
</dbReference>
<dbReference type="InterPro" id="IPR042099">
    <property type="entry name" value="ANL_N_sf"/>
</dbReference>
<evidence type="ECO:0000256" key="3">
    <source>
        <dbReference type="ARBA" id="ARBA00022553"/>
    </source>
</evidence>